<dbReference type="Gene3D" id="3.30.50.10">
    <property type="entry name" value="Erythroid Transcription Factor GATA-1, subunit A"/>
    <property type="match status" value="1"/>
</dbReference>
<sequence length="696" mass="78970">MRNILNLHGSSGHSGLKARRFTFKNTVNRVMRDLPNHRLMVWMEPLLRKMVGEELDHRLNQRPYLFSSWSQTERSRSETPSSRSRLKLRFINSPRSSIFTGAKIETEDGSPVAIELVDTATNARVVSGPLSSCRVEIVPLKAHFTEESWTVDEFKRYIEKQREGKPPLLTGDVTVTLENGVGVIAGDVAFSDNSSWTWSRMFRLGARLTGGEAVEARSEAFNCKDQRGESYRKHYPPSPNDEVWRLKNIAKGGVSAKRLAEQEIYTVKDLLRWYAVCPNELYNILGRETKSGRISKRKWEAIVSHAMQCVLDETERYIYNANALDGSLIFNSVYEVIKVSLSDGTFRNPDEVPTYQLDKLKKEAYRDLTLLKTFVEHPQRSLQCTPNPGYGIACPELQHNNFQGTLDPSGSMSSLYFTAANSTIQPESFENSPDMTFHIDRNLLQRNSFRISEHDHDAQTLATRGYIENEEDDHENTFTYHQGMSSNLSTGAADWEQQMYNSLSVSVFGTEEAGTYNVRFTNTAGSPRARWCKIKAAFKIREVWKQAAARNRGKACLAKGLEIFKPFLMTNTNQKRKAIFPQLLHIIPLGEMEGEKETVRCCSDCKTTKTPMWRGGPSGPKSLCNACGIRFMRQRRTKLLGIRVIRSHKVYKKINTSLLSSHGSVALKKRRRSLKEEEQAALCLLLLSCRSAGHIA</sequence>
<evidence type="ECO:0000256" key="4">
    <source>
        <dbReference type="ARBA" id="ARBA00023125"/>
    </source>
</evidence>
<dbReference type="Pfam" id="PF20451">
    <property type="entry name" value="Calmod_bind_M"/>
    <property type="match status" value="1"/>
</dbReference>
<evidence type="ECO:0000256" key="8">
    <source>
        <dbReference type="PROSITE-ProRule" id="PRU00094"/>
    </source>
</evidence>
<gene>
    <name evidence="10" type="ORF">HID58_031944</name>
</gene>
<keyword evidence="11" id="KW-1185">Reference proteome</keyword>
<evidence type="ECO:0000313" key="10">
    <source>
        <dbReference type="EMBL" id="KAH0908623.1"/>
    </source>
</evidence>
<organism evidence="10 11">
    <name type="scientific">Brassica napus</name>
    <name type="common">Rape</name>
    <dbReference type="NCBI Taxonomy" id="3708"/>
    <lineage>
        <taxon>Eukaryota</taxon>
        <taxon>Viridiplantae</taxon>
        <taxon>Streptophyta</taxon>
        <taxon>Embryophyta</taxon>
        <taxon>Tracheophyta</taxon>
        <taxon>Spermatophyta</taxon>
        <taxon>Magnoliopsida</taxon>
        <taxon>eudicotyledons</taxon>
        <taxon>Gunneridae</taxon>
        <taxon>Pentapetalae</taxon>
        <taxon>rosids</taxon>
        <taxon>malvids</taxon>
        <taxon>Brassicales</taxon>
        <taxon>Brassicaceae</taxon>
        <taxon>Brassiceae</taxon>
        <taxon>Brassica</taxon>
    </lineage>
</organism>
<dbReference type="Pfam" id="PF20452">
    <property type="entry name" value="Calmod_bind_C"/>
    <property type="match status" value="1"/>
</dbReference>
<comment type="similarity">
    <text evidence="2">Belongs to the plant ACBP60 protein family.</text>
</comment>
<reference evidence="10 11" key="1">
    <citation type="submission" date="2021-05" db="EMBL/GenBank/DDBJ databases">
        <title>Genome Assembly of Synthetic Allotetraploid Brassica napus Reveals Homoeologous Exchanges between Subgenomes.</title>
        <authorList>
            <person name="Davis J.T."/>
        </authorList>
    </citation>
    <scope>NUCLEOTIDE SEQUENCE [LARGE SCALE GENOMIC DNA]</scope>
    <source>
        <strain evidence="11">cv. Da-Ae</strain>
        <tissue evidence="10">Seedling</tissue>
    </source>
</reference>
<evidence type="ECO:0000313" key="11">
    <source>
        <dbReference type="Proteomes" id="UP000824890"/>
    </source>
</evidence>
<protein>
    <recommendedName>
        <fullName evidence="9">GATA-type domain-containing protein</fullName>
    </recommendedName>
</protein>
<accession>A0ABQ8BV12</accession>
<dbReference type="SMART" id="SM00401">
    <property type="entry name" value="ZnF_GATA"/>
    <property type="match status" value="1"/>
</dbReference>
<proteinExistence type="inferred from homology"/>
<dbReference type="PROSITE" id="PS00344">
    <property type="entry name" value="GATA_ZN_FINGER_1"/>
    <property type="match status" value="1"/>
</dbReference>
<evidence type="ECO:0000256" key="5">
    <source>
        <dbReference type="ARBA" id="ARBA00023159"/>
    </source>
</evidence>
<comment type="subcellular location">
    <subcellularLocation>
        <location evidence="1">Nucleus</location>
    </subcellularLocation>
</comment>
<evidence type="ECO:0000256" key="3">
    <source>
        <dbReference type="ARBA" id="ARBA00023015"/>
    </source>
</evidence>
<dbReference type="InterPro" id="IPR046830">
    <property type="entry name" value="Calmod_bind_M"/>
</dbReference>
<dbReference type="InterPro" id="IPR012416">
    <property type="entry name" value="CBP60"/>
</dbReference>
<dbReference type="PANTHER" id="PTHR31713">
    <property type="entry name" value="OS02G0177800 PROTEIN"/>
    <property type="match status" value="1"/>
</dbReference>
<keyword evidence="8" id="KW-0479">Metal-binding</keyword>
<keyword evidence="8" id="KW-0863">Zinc-finger</keyword>
<keyword evidence="7" id="KW-0539">Nucleus</keyword>
<keyword evidence="8" id="KW-0862">Zinc</keyword>
<evidence type="ECO:0000256" key="6">
    <source>
        <dbReference type="ARBA" id="ARBA00023163"/>
    </source>
</evidence>
<dbReference type="Pfam" id="PF07887">
    <property type="entry name" value="Calmodulin_bind"/>
    <property type="match status" value="1"/>
</dbReference>
<dbReference type="Pfam" id="PF00320">
    <property type="entry name" value="GATA"/>
    <property type="match status" value="1"/>
</dbReference>
<feature type="non-terminal residue" evidence="10">
    <location>
        <position position="696"/>
    </location>
</feature>
<name>A0ABQ8BV12_BRANA</name>
<dbReference type="PROSITE" id="PS50114">
    <property type="entry name" value="GATA_ZN_FINGER_2"/>
    <property type="match status" value="1"/>
</dbReference>
<keyword evidence="6" id="KW-0804">Transcription</keyword>
<evidence type="ECO:0000256" key="1">
    <source>
        <dbReference type="ARBA" id="ARBA00004123"/>
    </source>
</evidence>
<dbReference type="SUPFAM" id="SSF57716">
    <property type="entry name" value="Glucocorticoid receptor-like (DNA-binding domain)"/>
    <property type="match status" value="1"/>
</dbReference>
<dbReference type="InterPro" id="IPR046829">
    <property type="entry name" value="Calmod_bind_C"/>
</dbReference>
<comment type="caution">
    <text evidence="10">The sequence shown here is derived from an EMBL/GenBank/DDBJ whole genome shotgun (WGS) entry which is preliminary data.</text>
</comment>
<feature type="domain" description="GATA-type" evidence="9">
    <location>
        <begin position="596"/>
        <end position="629"/>
    </location>
</feature>
<keyword evidence="4" id="KW-0238">DNA-binding</keyword>
<dbReference type="InterPro" id="IPR046831">
    <property type="entry name" value="Calmodulin_bind_N"/>
</dbReference>
<evidence type="ECO:0000256" key="2">
    <source>
        <dbReference type="ARBA" id="ARBA00007214"/>
    </source>
</evidence>
<dbReference type="EMBL" id="JAGKQM010000009">
    <property type="protein sequence ID" value="KAH0908623.1"/>
    <property type="molecule type" value="Genomic_DNA"/>
</dbReference>
<dbReference type="Proteomes" id="UP000824890">
    <property type="component" value="Unassembled WGS sequence"/>
</dbReference>
<dbReference type="PANTHER" id="PTHR31713:SF59">
    <property type="entry name" value="(RAPE) HYPOTHETICAL PROTEIN"/>
    <property type="match status" value="1"/>
</dbReference>
<dbReference type="InterPro" id="IPR000679">
    <property type="entry name" value="Znf_GATA"/>
</dbReference>
<dbReference type="CDD" id="cd00202">
    <property type="entry name" value="ZnF_GATA"/>
    <property type="match status" value="1"/>
</dbReference>
<evidence type="ECO:0000259" key="9">
    <source>
        <dbReference type="PROSITE" id="PS50114"/>
    </source>
</evidence>
<keyword evidence="5" id="KW-0010">Activator</keyword>
<dbReference type="InterPro" id="IPR013088">
    <property type="entry name" value="Znf_NHR/GATA"/>
</dbReference>
<evidence type="ECO:0000256" key="7">
    <source>
        <dbReference type="ARBA" id="ARBA00023242"/>
    </source>
</evidence>
<keyword evidence="3" id="KW-0805">Transcription regulation</keyword>